<comment type="subcellular location">
    <subcellularLocation>
        <location evidence="1">Membrane</location>
        <topology evidence="1">Multi-pass membrane protein</topology>
    </subcellularLocation>
</comment>
<dbReference type="PROSITE" id="PS00456">
    <property type="entry name" value="NA_SOLUT_SYMP_1"/>
    <property type="match status" value="1"/>
</dbReference>
<dbReference type="InterPro" id="IPR036259">
    <property type="entry name" value="MFS_trans_sf"/>
</dbReference>
<feature type="transmembrane region" description="Helical" evidence="6">
    <location>
        <begin position="6"/>
        <end position="28"/>
    </location>
</feature>
<feature type="transmembrane region" description="Helical" evidence="6">
    <location>
        <begin position="123"/>
        <end position="145"/>
    </location>
</feature>
<evidence type="ECO:0000256" key="6">
    <source>
        <dbReference type="SAM" id="Phobius"/>
    </source>
</evidence>
<dbReference type="PROSITE" id="PS50283">
    <property type="entry name" value="NA_SOLUT_SYMP_3"/>
    <property type="match status" value="1"/>
</dbReference>
<dbReference type="STRING" id="6211.A0A068XTY2"/>
<feature type="transmembrane region" description="Helical" evidence="6">
    <location>
        <begin position="78"/>
        <end position="103"/>
    </location>
</feature>
<evidence type="ECO:0000313" key="7">
    <source>
        <dbReference type="EMBL" id="CDS35790.1"/>
    </source>
</evidence>
<dbReference type="Gene3D" id="1.20.1730.10">
    <property type="entry name" value="Sodium/glucose cotransporter"/>
    <property type="match status" value="1"/>
</dbReference>
<feature type="transmembrane region" description="Helical" evidence="6">
    <location>
        <begin position="289"/>
        <end position="307"/>
    </location>
</feature>
<sequence length="803" mass="87742">MEAVSLVGADIAVLVIYFLVVLGTGLFAMFRARVNSVQGYFLAGRFMTWIPVGASLFASNIGSEHFIGLGGSGAAKGIAVGAFEFNAAILLQLLGWVFLPVYISSGAFTLPDYMKKRFGGSRIQIYLTVLSLLLYIFTKISVNLYSGSLFITEALGWNIWFSILFTLAMTALITISGGLAAVLYTDLVQTCVMLFGAVLLTAIGFSKIGGFKGLLEFYGASISAIDVNATAGAALIMNIRDVASSEALAGLTPTVDSVAASPNTSADLKCALPSRSAFVMLRDVSDPEMPWLGYIFGQTPASIWYWCADQMMVQRVLAAKSLSHAQGATLMAGFIKLFPLFIIVMPGMISRILYPDTLGCGTAEQCYRICGNRYGCSDLAYPKLVMGVMPDGLRGLMLAVMLAALMSDLTSIFNSSSTLFTVDIYACFRRKASNRELMIVGRIFVLVMVALSILWVPVIQTMQGGQLYIYIQSVAGFLSPPIAAVYVTALLSKRTNELGAFTGLIYGFLIGLTRMILSFVYSDPVCGEEDTRPWIVAKVHYMYFAMFSFFSTAIVMCLVSLLSPPPSEEQVRGLTFWTRNVSSATTAASSISVTDTDTVVKHEMRLGEEINSNLPEDEKPGEVKVKEMGDQLTEDKERIAKNDLPLKRLIVNESENKSEGLGDMDERDEEVMTKVGSNSCDQCLHISGHFCKWFWGFADDPRPEDVQWCCSCIRKRAPSTQPGVGDSEPLQFVPVSLKQKRSTKIGLFVGLVMIVTITVFLFCFFSLYFGPITRGPLRIAGNTSSPETFNAIEELRRYGMIAK</sequence>
<feature type="transmembrane region" description="Helical" evidence="6">
    <location>
        <begin position="541"/>
        <end position="562"/>
    </location>
</feature>
<feature type="transmembrane region" description="Helical" evidence="6">
    <location>
        <begin position="437"/>
        <end position="456"/>
    </location>
</feature>
<feature type="transmembrane region" description="Helical" evidence="6">
    <location>
        <begin position="468"/>
        <end position="491"/>
    </location>
</feature>
<dbReference type="PANTHER" id="PTHR11819:SF150">
    <property type="entry name" value="SODIUM_MYO-INOSITOL COTRANSPORTER"/>
    <property type="match status" value="1"/>
</dbReference>
<feature type="transmembrane region" description="Helical" evidence="6">
    <location>
        <begin position="191"/>
        <end position="209"/>
    </location>
</feature>
<evidence type="ECO:0000256" key="5">
    <source>
        <dbReference type="ARBA" id="ARBA00023136"/>
    </source>
</evidence>
<organism evidence="7 8">
    <name type="scientific">Echinococcus multilocularis</name>
    <name type="common">Fox tapeworm</name>
    <dbReference type="NCBI Taxonomy" id="6211"/>
    <lineage>
        <taxon>Eukaryota</taxon>
        <taxon>Metazoa</taxon>
        <taxon>Spiralia</taxon>
        <taxon>Lophotrochozoa</taxon>
        <taxon>Platyhelminthes</taxon>
        <taxon>Cestoda</taxon>
        <taxon>Eucestoda</taxon>
        <taxon>Cyclophyllidea</taxon>
        <taxon>Taeniidae</taxon>
        <taxon>Echinococcus</taxon>
    </lineage>
</organism>
<gene>
    <name evidence="7" type="ORF">EmuJ_001173900</name>
</gene>
<evidence type="ECO:0000256" key="4">
    <source>
        <dbReference type="ARBA" id="ARBA00022989"/>
    </source>
</evidence>
<proteinExistence type="inferred from homology"/>
<evidence type="ECO:0000256" key="3">
    <source>
        <dbReference type="ARBA" id="ARBA00022692"/>
    </source>
</evidence>
<dbReference type="GO" id="GO:0005412">
    <property type="term" value="F:D-glucose:sodium symporter activity"/>
    <property type="evidence" value="ECO:0007669"/>
    <property type="project" value="TreeGrafter"/>
</dbReference>
<keyword evidence="3 6" id="KW-0812">Transmembrane</keyword>
<evidence type="ECO:0000256" key="1">
    <source>
        <dbReference type="ARBA" id="ARBA00004141"/>
    </source>
</evidence>
<reference evidence="7" key="1">
    <citation type="journal article" date="2013" name="Nature">
        <title>The genomes of four tapeworm species reveal adaptations to parasitism.</title>
        <authorList>
            <person name="Tsai I.J."/>
            <person name="Zarowiecki M."/>
            <person name="Holroyd N."/>
            <person name="Garciarrubio A."/>
            <person name="Sanchez-Flores A."/>
            <person name="Brooks K.L."/>
            <person name="Tracey A."/>
            <person name="Bobes R.J."/>
            <person name="Fragoso G."/>
            <person name="Sciutto E."/>
            <person name="Aslett M."/>
            <person name="Beasley H."/>
            <person name="Bennett H.M."/>
            <person name="Cai J."/>
            <person name="Camicia F."/>
            <person name="Clark R."/>
            <person name="Cucher M."/>
            <person name="De Silva N."/>
            <person name="Day T.A."/>
            <person name="Deplazes P."/>
            <person name="Estrada K."/>
            <person name="Fernandez C."/>
            <person name="Holland P.W."/>
            <person name="Hou J."/>
            <person name="Hu S."/>
            <person name="Huckvale T."/>
            <person name="Hung S.S."/>
            <person name="Kamenetzky L."/>
            <person name="Keane J.A."/>
            <person name="Kiss F."/>
            <person name="Koziol U."/>
            <person name="Lambert O."/>
            <person name="Liu K."/>
            <person name="Luo X."/>
            <person name="Luo Y."/>
            <person name="Macchiaroli N."/>
            <person name="Nichol S."/>
            <person name="Paps J."/>
            <person name="Parkinson J."/>
            <person name="Pouchkina-Stantcheva N."/>
            <person name="Riddiford N."/>
            <person name="Rosenzvit M."/>
            <person name="Salinas G."/>
            <person name="Wasmuth J.D."/>
            <person name="Zamanian M."/>
            <person name="Zheng Y."/>
            <person name="Cai X."/>
            <person name="Soberon X."/>
            <person name="Olson P.D."/>
            <person name="Laclette J.P."/>
            <person name="Brehm K."/>
            <person name="Berriman M."/>
            <person name="Garciarrubio A."/>
            <person name="Bobes R.J."/>
            <person name="Fragoso G."/>
            <person name="Sanchez-Flores A."/>
            <person name="Estrada K."/>
            <person name="Cevallos M.A."/>
            <person name="Morett E."/>
            <person name="Gonzalez V."/>
            <person name="Portillo T."/>
            <person name="Ochoa-Leyva A."/>
            <person name="Jose M.V."/>
            <person name="Sciutto E."/>
            <person name="Landa A."/>
            <person name="Jimenez L."/>
            <person name="Valdes V."/>
            <person name="Carrero J.C."/>
            <person name="Larralde C."/>
            <person name="Morales-Montor J."/>
            <person name="Limon-Lason J."/>
            <person name="Soberon X."/>
            <person name="Laclette J.P."/>
        </authorList>
    </citation>
    <scope>NUCLEOTIDE SEQUENCE [LARGE SCALE GENOMIC DNA]</scope>
</reference>
<feature type="transmembrane region" description="Helical" evidence="6">
    <location>
        <begin position="328"/>
        <end position="349"/>
    </location>
</feature>
<dbReference type="eggNOG" id="KOG2349">
    <property type="taxonomic scope" value="Eukaryota"/>
</dbReference>
<accession>A0A068XTY2</accession>
<dbReference type="GO" id="GO:0005886">
    <property type="term" value="C:plasma membrane"/>
    <property type="evidence" value="ECO:0007669"/>
    <property type="project" value="TreeGrafter"/>
</dbReference>
<dbReference type="InterPro" id="IPR038377">
    <property type="entry name" value="Na/Glc_symporter_sf"/>
</dbReference>
<protein>
    <submittedName>
        <fullName evidence="7">Sodium:myo inositol cotransporter</fullName>
    </submittedName>
</protein>
<dbReference type="SUPFAM" id="SSF103473">
    <property type="entry name" value="MFS general substrate transporter"/>
    <property type="match status" value="1"/>
</dbReference>
<keyword evidence="4 6" id="KW-1133">Transmembrane helix</keyword>
<comment type="similarity">
    <text evidence="2">Belongs to the sodium:solute symporter (SSF) (TC 2.A.21) family.</text>
</comment>
<dbReference type="Proteomes" id="UP000017246">
    <property type="component" value="Unassembled WGS sequence"/>
</dbReference>
<dbReference type="InterPro" id="IPR001734">
    <property type="entry name" value="Na/solute_symporter"/>
</dbReference>
<dbReference type="PANTHER" id="PTHR11819">
    <property type="entry name" value="SOLUTE CARRIER FAMILY 5"/>
    <property type="match status" value="1"/>
</dbReference>
<feature type="transmembrane region" description="Helical" evidence="6">
    <location>
        <begin position="157"/>
        <end position="184"/>
    </location>
</feature>
<dbReference type="OMA" id="VGIFMFV"/>
<evidence type="ECO:0000256" key="2">
    <source>
        <dbReference type="ARBA" id="ARBA00006434"/>
    </source>
</evidence>
<dbReference type="AlphaFoldDB" id="A0A068XTY2"/>
<dbReference type="Pfam" id="PF00474">
    <property type="entry name" value="SSF"/>
    <property type="match status" value="1"/>
</dbReference>
<dbReference type="NCBIfam" id="TIGR00813">
    <property type="entry name" value="sss"/>
    <property type="match status" value="1"/>
</dbReference>
<dbReference type="EMBL" id="LN902841">
    <property type="protein sequence ID" value="CDS35790.1"/>
    <property type="molecule type" value="Genomic_DNA"/>
</dbReference>
<evidence type="ECO:0000313" key="8">
    <source>
        <dbReference type="Proteomes" id="UP000017246"/>
    </source>
</evidence>
<name>A0A068XTY2_ECHMU</name>
<feature type="transmembrane region" description="Helical" evidence="6">
    <location>
        <begin position="498"/>
        <end position="521"/>
    </location>
</feature>
<keyword evidence="8" id="KW-1185">Reference proteome</keyword>
<feature type="transmembrane region" description="Helical" evidence="6">
    <location>
        <begin position="745"/>
        <end position="769"/>
    </location>
</feature>
<dbReference type="OrthoDB" id="6132759at2759"/>
<reference evidence="7" key="2">
    <citation type="submission" date="2015-11" db="EMBL/GenBank/DDBJ databases">
        <authorList>
            <person name="Zhang Y."/>
            <person name="Guo Z."/>
        </authorList>
    </citation>
    <scope>NUCLEOTIDE SEQUENCE</scope>
</reference>
<feature type="transmembrane region" description="Helical" evidence="6">
    <location>
        <begin position="396"/>
        <end position="425"/>
    </location>
</feature>
<feature type="transmembrane region" description="Helical" evidence="6">
    <location>
        <begin position="40"/>
        <end position="58"/>
    </location>
</feature>
<dbReference type="InterPro" id="IPR018212">
    <property type="entry name" value="Na/solute_symporter_CS"/>
</dbReference>
<keyword evidence="5 6" id="KW-0472">Membrane</keyword>